<evidence type="ECO:0000313" key="2">
    <source>
        <dbReference type="Proteomes" id="UP000292702"/>
    </source>
</evidence>
<dbReference type="AlphaFoldDB" id="A0A4R0RGW0"/>
<proteinExistence type="predicted"/>
<sequence>MEDRDRAMLRRATAWAWREPCATTATARVRRRRLEDDKVKGVGEDVNVIGEIAVEDKGGETGGIDDRSGGTVVVVVVVVVVGVVEGVEAGDVGAAQERAS</sequence>
<name>A0A4R0RGW0_9APHY</name>
<accession>A0A4R0RGW0</accession>
<dbReference type="EMBL" id="RWJN01000206">
    <property type="protein sequence ID" value="TCD64945.1"/>
    <property type="molecule type" value="Genomic_DNA"/>
</dbReference>
<keyword evidence="2" id="KW-1185">Reference proteome</keyword>
<organism evidence="1 2">
    <name type="scientific">Steccherinum ochraceum</name>
    <dbReference type="NCBI Taxonomy" id="92696"/>
    <lineage>
        <taxon>Eukaryota</taxon>
        <taxon>Fungi</taxon>
        <taxon>Dikarya</taxon>
        <taxon>Basidiomycota</taxon>
        <taxon>Agaricomycotina</taxon>
        <taxon>Agaricomycetes</taxon>
        <taxon>Polyporales</taxon>
        <taxon>Steccherinaceae</taxon>
        <taxon>Steccherinum</taxon>
    </lineage>
</organism>
<evidence type="ECO:0000313" key="1">
    <source>
        <dbReference type="EMBL" id="TCD64945.1"/>
    </source>
</evidence>
<gene>
    <name evidence="1" type="ORF">EIP91_003403</name>
</gene>
<reference evidence="1 2" key="1">
    <citation type="submission" date="2018-11" db="EMBL/GenBank/DDBJ databases">
        <title>Genome assembly of Steccherinum ochraceum LE-BIN_3174, the white-rot fungus of the Steccherinaceae family (The Residual Polyporoid clade, Polyporales, Basidiomycota).</title>
        <authorList>
            <person name="Fedorova T.V."/>
            <person name="Glazunova O.A."/>
            <person name="Landesman E.O."/>
            <person name="Moiseenko K.V."/>
            <person name="Psurtseva N.V."/>
            <person name="Savinova O.S."/>
            <person name="Shakhova N.V."/>
            <person name="Tyazhelova T.V."/>
            <person name="Vasina D.V."/>
        </authorList>
    </citation>
    <scope>NUCLEOTIDE SEQUENCE [LARGE SCALE GENOMIC DNA]</scope>
    <source>
        <strain evidence="1 2">LE-BIN_3174</strain>
    </source>
</reference>
<protein>
    <submittedName>
        <fullName evidence="1">Uncharacterized protein</fullName>
    </submittedName>
</protein>
<comment type="caution">
    <text evidence="1">The sequence shown here is derived from an EMBL/GenBank/DDBJ whole genome shotgun (WGS) entry which is preliminary data.</text>
</comment>
<dbReference type="Proteomes" id="UP000292702">
    <property type="component" value="Unassembled WGS sequence"/>
</dbReference>